<dbReference type="AlphaFoldDB" id="A0A7Y4L359"/>
<dbReference type="Proteomes" id="UP000553957">
    <property type="component" value="Unassembled WGS sequence"/>
</dbReference>
<evidence type="ECO:0000313" key="1">
    <source>
        <dbReference type="EMBL" id="MBB6571063.1"/>
    </source>
</evidence>
<accession>A0A7Y4L359</accession>
<dbReference type="Proteomes" id="UP000534306">
    <property type="component" value="Unassembled WGS sequence"/>
</dbReference>
<sequence>MLERVEWWWERQLADAGVDEVIRSRHGVVARSQLLAAGWSIPRIRQPLRGRRWQVVHPGVYATHTGPIRYDERLVAALLYAGPAAAWSHHTAAEQLGLRKPDPNRPVHIVIPDQRRVRSQPGLVVHRDAHWAHRLARAAPPRRTPAHAVLDIVGSSRSLDDAAAVIAEACQSGRVGSCDLLDALSTTGGSMSRAARARPPSRSCRFCAAGSPPSRRARAALRVR</sequence>
<comment type="caution">
    <text evidence="2">The sequence shown here is derived from an EMBL/GenBank/DDBJ whole genome shotgun (WGS) entry which is preliminary data.</text>
</comment>
<keyword evidence="3" id="KW-1185">Reference proteome</keyword>
<evidence type="ECO:0000313" key="4">
    <source>
        <dbReference type="Proteomes" id="UP000553957"/>
    </source>
</evidence>
<protein>
    <submittedName>
        <fullName evidence="2">Uncharacterized protein</fullName>
    </submittedName>
</protein>
<dbReference type="RefSeq" id="WP_171676631.1">
    <property type="nucleotide sequence ID" value="NZ_BAAAGT010000014.1"/>
</dbReference>
<gene>
    <name evidence="1" type="ORF">HNR71_006700</name>
    <name evidence="2" type="ORF">HPO96_25105</name>
</gene>
<organism evidence="2 3">
    <name type="scientific">Kribbella sandramycini</name>
    <dbReference type="NCBI Taxonomy" id="60450"/>
    <lineage>
        <taxon>Bacteria</taxon>
        <taxon>Bacillati</taxon>
        <taxon>Actinomycetota</taxon>
        <taxon>Actinomycetes</taxon>
        <taxon>Propionibacteriales</taxon>
        <taxon>Kribbellaceae</taxon>
        <taxon>Kribbella</taxon>
    </lineage>
</organism>
<name>A0A7Y4L359_9ACTN</name>
<evidence type="ECO:0000313" key="3">
    <source>
        <dbReference type="Proteomes" id="UP000534306"/>
    </source>
</evidence>
<proteinExistence type="predicted"/>
<evidence type="ECO:0000313" key="2">
    <source>
        <dbReference type="EMBL" id="NOL43528.1"/>
    </source>
</evidence>
<reference evidence="1 4" key="2">
    <citation type="submission" date="2020-08" db="EMBL/GenBank/DDBJ databases">
        <title>Sequencing the genomes of 1000 actinobacteria strains.</title>
        <authorList>
            <person name="Klenk H.-P."/>
        </authorList>
    </citation>
    <scope>NUCLEOTIDE SEQUENCE [LARGE SCALE GENOMIC DNA]</scope>
    <source>
        <strain evidence="1 4">DSM 15626</strain>
    </source>
</reference>
<dbReference type="EMBL" id="JABJRC010000006">
    <property type="protein sequence ID" value="NOL43528.1"/>
    <property type="molecule type" value="Genomic_DNA"/>
</dbReference>
<reference evidence="2 3" key="1">
    <citation type="submission" date="2020-05" db="EMBL/GenBank/DDBJ databases">
        <title>Genome sequence of Kribbella sandramycini ATCC 39419.</title>
        <authorList>
            <person name="Maclea K.S."/>
            <person name="Fair J.L."/>
        </authorList>
    </citation>
    <scope>NUCLEOTIDE SEQUENCE [LARGE SCALE GENOMIC DNA]</scope>
    <source>
        <strain evidence="2 3">ATCC 39419</strain>
    </source>
</reference>
<dbReference type="EMBL" id="JACHKF010000001">
    <property type="protein sequence ID" value="MBB6571063.1"/>
    <property type="molecule type" value="Genomic_DNA"/>
</dbReference>